<accession>A0A2K9MID1</accession>
<gene>
    <name evidence="1" type="ORF">CYR75_14735</name>
</gene>
<reference evidence="2" key="1">
    <citation type="submission" date="2017-12" db="EMBL/GenBank/DDBJ databases">
        <title>Genomic analysis of Paracoccus sp. CBA4604.</title>
        <authorList>
            <person name="Roh S.W."/>
            <person name="Kim J.Y."/>
            <person name="Kim J.S."/>
        </authorList>
    </citation>
    <scope>NUCLEOTIDE SEQUENCE [LARGE SCALE GENOMIC DNA]</scope>
    <source>
        <strain evidence="2">CBA4604</strain>
    </source>
</reference>
<dbReference type="Pfam" id="PF05258">
    <property type="entry name" value="DciA"/>
    <property type="match status" value="1"/>
</dbReference>
<dbReference type="EMBL" id="CP025583">
    <property type="protein sequence ID" value="AUM75383.1"/>
    <property type="molecule type" value="Genomic_DNA"/>
</dbReference>
<sequence length="175" mass="18548">MSQPPRRSRGFRQASSLLASQIRRAAEGRGFAVARLLTHWPEIAGPDIAAKARPVKVSHPRSGFGATLTLLTTGPYAPLLEMQLPVLRERVNACYGYNAIARITVTQTAVSGFAEGQAVFDAAPKPAAPAVPDAQIQQQAARIAADIDDPALQAAIARLAALKLVRAAKPNRKAP</sequence>
<dbReference type="AlphaFoldDB" id="A0A2K9MID1"/>
<keyword evidence="2" id="KW-1185">Reference proteome</keyword>
<dbReference type="OrthoDB" id="7160947at2"/>
<name>A0A2K9MID1_9RHOB</name>
<dbReference type="InterPro" id="IPR010593">
    <property type="entry name" value="DUF1159"/>
</dbReference>
<dbReference type="KEGG" id="paru:CYR75_14735"/>
<dbReference type="PIRSF" id="PIRSF032064">
    <property type="entry name" value="UCP032064"/>
    <property type="match status" value="1"/>
</dbReference>
<evidence type="ECO:0000313" key="2">
    <source>
        <dbReference type="Proteomes" id="UP000234882"/>
    </source>
</evidence>
<protein>
    <submittedName>
        <fullName evidence="1">DUF721 domain-containing protein</fullName>
    </submittedName>
</protein>
<organism evidence="1 2">
    <name type="scientific">Paracoccus jeotgali</name>
    <dbReference type="NCBI Taxonomy" id="2065379"/>
    <lineage>
        <taxon>Bacteria</taxon>
        <taxon>Pseudomonadati</taxon>
        <taxon>Pseudomonadota</taxon>
        <taxon>Alphaproteobacteria</taxon>
        <taxon>Rhodobacterales</taxon>
        <taxon>Paracoccaceae</taxon>
        <taxon>Paracoccus</taxon>
    </lineage>
</organism>
<dbReference type="InterPro" id="IPR007922">
    <property type="entry name" value="DciA-like"/>
</dbReference>
<dbReference type="RefSeq" id="WP_101500725.1">
    <property type="nucleotide sequence ID" value="NZ_CP025583.1"/>
</dbReference>
<dbReference type="Proteomes" id="UP000234882">
    <property type="component" value="Chromosome"/>
</dbReference>
<proteinExistence type="predicted"/>
<evidence type="ECO:0000313" key="1">
    <source>
        <dbReference type="EMBL" id="AUM75383.1"/>
    </source>
</evidence>